<feature type="binding site" evidence="12">
    <location>
        <position position="197"/>
    </location>
    <ligand>
        <name>Zn(2+)</name>
        <dbReference type="ChEBI" id="CHEBI:29105"/>
        <label>2</label>
    </ligand>
</feature>
<dbReference type="NCBIfam" id="NF008035">
    <property type="entry name" value="PRK10767.1"/>
    <property type="match status" value="1"/>
</dbReference>
<dbReference type="InterPro" id="IPR002939">
    <property type="entry name" value="DnaJ_C"/>
</dbReference>
<dbReference type="Pfam" id="PF00226">
    <property type="entry name" value="DnaJ"/>
    <property type="match status" value="1"/>
</dbReference>
<dbReference type="Gene3D" id="2.10.230.10">
    <property type="entry name" value="Heat shock protein DnaJ, cysteine-rich domain"/>
    <property type="match status" value="1"/>
</dbReference>
<feature type="repeat" description="CXXCXGXG motif" evidence="12">
    <location>
        <begin position="208"/>
        <end position="215"/>
    </location>
</feature>
<dbReference type="OrthoDB" id="9779889at2"/>
<feature type="binding site" evidence="12">
    <location>
        <position position="151"/>
    </location>
    <ligand>
        <name>Zn(2+)</name>
        <dbReference type="ChEBI" id="CHEBI:29105"/>
        <label>1</label>
    </ligand>
</feature>
<evidence type="ECO:0000256" key="11">
    <source>
        <dbReference type="ARBA" id="ARBA00067609"/>
    </source>
</evidence>
<dbReference type="GO" id="GO:0031072">
    <property type="term" value="F:heat shock protein binding"/>
    <property type="evidence" value="ECO:0007669"/>
    <property type="project" value="InterPro"/>
</dbReference>
<evidence type="ECO:0000313" key="18">
    <source>
        <dbReference type="Proteomes" id="UP000183952"/>
    </source>
</evidence>
<evidence type="ECO:0000256" key="5">
    <source>
        <dbReference type="ARBA" id="ARBA00022771"/>
    </source>
</evidence>
<dbReference type="SUPFAM" id="SSF49493">
    <property type="entry name" value="HSP40/DnaJ peptide-binding domain"/>
    <property type="match status" value="2"/>
</dbReference>
<dbReference type="SUPFAM" id="SSF57938">
    <property type="entry name" value="DnaJ/Hsp40 cysteine-rich domain"/>
    <property type="match status" value="1"/>
</dbReference>
<evidence type="ECO:0000256" key="9">
    <source>
        <dbReference type="ARBA" id="ARBA00053423"/>
    </source>
</evidence>
<dbReference type="PROSITE" id="PS50076">
    <property type="entry name" value="DNAJ_2"/>
    <property type="match status" value="1"/>
</dbReference>
<dbReference type="InterPro" id="IPR001623">
    <property type="entry name" value="DnaJ_domain"/>
</dbReference>
<dbReference type="GO" id="GO:0051082">
    <property type="term" value="F:unfolded protein binding"/>
    <property type="evidence" value="ECO:0007669"/>
    <property type="project" value="UniProtKB-UniRule"/>
</dbReference>
<dbReference type="AlphaFoldDB" id="A0A1M6JH80"/>
<keyword evidence="18" id="KW-1185">Reference proteome</keyword>
<keyword evidence="4 12" id="KW-0677">Repeat</keyword>
<dbReference type="InterPro" id="IPR008971">
    <property type="entry name" value="HSP40/DnaJ_pept-bd"/>
</dbReference>
<dbReference type="PROSITE" id="PS00636">
    <property type="entry name" value="DNAJ_1"/>
    <property type="match status" value="1"/>
</dbReference>
<evidence type="ECO:0000256" key="2">
    <source>
        <dbReference type="ARBA" id="ARBA00022705"/>
    </source>
</evidence>
<evidence type="ECO:0000256" key="13">
    <source>
        <dbReference type="PROSITE-ProRule" id="PRU00546"/>
    </source>
</evidence>
<evidence type="ECO:0000256" key="14">
    <source>
        <dbReference type="SAM" id="MobiDB-lite"/>
    </source>
</evidence>
<dbReference type="Gene3D" id="2.60.260.20">
    <property type="entry name" value="Urease metallochaperone UreE, N-terminal domain"/>
    <property type="match status" value="2"/>
</dbReference>
<dbReference type="PROSITE" id="PS51188">
    <property type="entry name" value="ZF_CR"/>
    <property type="match status" value="1"/>
</dbReference>
<feature type="repeat" description="CXXCXGXG motif" evidence="12">
    <location>
        <begin position="168"/>
        <end position="175"/>
    </location>
</feature>
<feature type="domain" description="CR-type" evidence="16">
    <location>
        <begin position="138"/>
        <end position="220"/>
    </location>
</feature>
<dbReference type="FunFam" id="2.60.260.20:FF:000005">
    <property type="entry name" value="Chaperone protein dnaJ 1, mitochondrial"/>
    <property type="match status" value="1"/>
</dbReference>
<comment type="cofactor">
    <cofactor evidence="12">
        <name>Zn(2+)</name>
        <dbReference type="ChEBI" id="CHEBI:29105"/>
    </cofactor>
    <text evidence="12">Binds 2 Zn(2+) ions per monomer.</text>
</comment>
<keyword evidence="6 12" id="KW-0862">Zinc</keyword>
<dbReference type="SUPFAM" id="SSF46565">
    <property type="entry name" value="Chaperone J-domain"/>
    <property type="match status" value="1"/>
</dbReference>
<comment type="subcellular location">
    <subcellularLocation>
        <location evidence="12">Cytoplasm</location>
    </subcellularLocation>
</comment>
<dbReference type="CDD" id="cd06257">
    <property type="entry name" value="DnaJ"/>
    <property type="match status" value="1"/>
</dbReference>
<dbReference type="CDD" id="cd10719">
    <property type="entry name" value="DnaJ_zf"/>
    <property type="match status" value="1"/>
</dbReference>
<dbReference type="RefSeq" id="WP_072901290.1">
    <property type="nucleotide sequence ID" value="NZ_FRAD01000003.1"/>
</dbReference>
<dbReference type="FunFam" id="2.10.230.10:FF:000002">
    <property type="entry name" value="Molecular chaperone DnaJ"/>
    <property type="match status" value="1"/>
</dbReference>
<dbReference type="Pfam" id="PF01556">
    <property type="entry name" value="DnaJ_C"/>
    <property type="match status" value="1"/>
</dbReference>
<feature type="repeat" description="CXXCXGXG motif" evidence="12">
    <location>
        <begin position="151"/>
        <end position="158"/>
    </location>
</feature>
<dbReference type="PANTHER" id="PTHR43096:SF48">
    <property type="entry name" value="CHAPERONE PROTEIN DNAJ"/>
    <property type="match status" value="1"/>
</dbReference>
<name>A0A1M6JH80_9CLOT</name>
<keyword evidence="7 12" id="KW-0346">Stress response</keyword>
<dbReference type="GO" id="GO:0009408">
    <property type="term" value="P:response to heat"/>
    <property type="evidence" value="ECO:0007669"/>
    <property type="project" value="InterPro"/>
</dbReference>
<sequence>MSKDYYEVLGIDKSASEADIKKAFKKLAIKYHPDKNPGDKEAEEKFKEINEAYQVLSDPDKKSKYDQFGTTDFGAGGFQGGFNGGGFDFSDLGDIFGDIFGGGFGGFGGGGRSNPNAPRRGADMETSINLTFEEAVFGCEKEVTINRNEKCDTCGGTGAKPGTSKKTCDKCNGSGTITMQRRTPFGMSTVSTTCDKCHGQGTIIDTPCSSCRGTGKVRKTRTINVKVPAGVDNGNVIPLRGQGEPGTNGGPSGDLYISLRVGKHKTFERRGNDIYIEDHISVGKAILGFESKVPTVDGDVSYKIPEGTQSGTVFRLRGKGVPRVNSAGRGDQFVKVVVDIPKKLNEKQREAIMSFMEASGELSESEENKVDQTKGLKKKKIFGK</sequence>
<dbReference type="GO" id="GO:0005737">
    <property type="term" value="C:cytoplasm"/>
    <property type="evidence" value="ECO:0007669"/>
    <property type="project" value="UniProtKB-SubCell"/>
</dbReference>
<keyword evidence="1 12" id="KW-0963">Cytoplasm</keyword>
<keyword evidence="3 12" id="KW-0479">Metal-binding</keyword>
<dbReference type="EMBL" id="FRAD01000003">
    <property type="protein sequence ID" value="SHJ45985.1"/>
    <property type="molecule type" value="Genomic_DNA"/>
</dbReference>
<dbReference type="InterPro" id="IPR001305">
    <property type="entry name" value="HSP_DnaJ_Cys-rich_dom"/>
</dbReference>
<feature type="binding site" evidence="12">
    <location>
        <position position="168"/>
    </location>
    <ligand>
        <name>Zn(2+)</name>
        <dbReference type="ChEBI" id="CHEBI:29105"/>
        <label>2</label>
    </ligand>
</feature>
<evidence type="ECO:0000256" key="12">
    <source>
        <dbReference type="HAMAP-Rule" id="MF_01152"/>
    </source>
</evidence>
<keyword evidence="5 12" id="KW-0863">Zinc-finger</keyword>
<evidence type="ECO:0000256" key="10">
    <source>
        <dbReference type="ARBA" id="ARBA00061004"/>
    </source>
</evidence>
<protein>
    <recommendedName>
        <fullName evidence="11 12">Chaperone protein DnaJ</fullName>
    </recommendedName>
</protein>
<evidence type="ECO:0000256" key="4">
    <source>
        <dbReference type="ARBA" id="ARBA00022737"/>
    </source>
</evidence>
<feature type="binding site" evidence="12">
    <location>
        <position position="154"/>
    </location>
    <ligand>
        <name>Zn(2+)</name>
        <dbReference type="ChEBI" id="CHEBI:29105"/>
        <label>1</label>
    </ligand>
</feature>
<comment type="subunit">
    <text evidence="12">Homodimer.</text>
</comment>
<feature type="compositionally biased region" description="Basic residues" evidence="14">
    <location>
        <begin position="375"/>
        <end position="384"/>
    </location>
</feature>
<dbReference type="NCBIfam" id="NF010890">
    <property type="entry name" value="PRK14297.1"/>
    <property type="match status" value="1"/>
</dbReference>
<evidence type="ECO:0000256" key="1">
    <source>
        <dbReference type="ARBA" id="ARBA00022490"/>
    </source>
</evidence>
<feature type="domain" description="J" evidence="15">
    <location>
        <begin position="4"/>
        <end position="69"/>
    </location>
</feature>
<reference evidence="17 18" key="1">
    <citation type="submission" date="2016-11" db="EMBL/GenBank/DDBJ databases">
        <authorList>
            <person name="Jaros S."/>
            <person name="Januszkiewicz K."/>
            <person name="Wedrychowicz H."/>
        </authorList>
    </citation>
    <scope>NUCLEOTIDE SEQUENCE [LARGE SCALE GENOMIC DNA]</scope>
    <source>
        <strain evidence="17 18">DSM 3090</strain>
    </source>
</reference>
<accession>A0A1M6JH80</accession>
<dbReference type="GO" id="GO:0042026">
    <property type="term" value="P:protein refolding"/>
    <property type="evidence" value="ECO:0007669"/>
    <property type="project" value="TreeGrafter"/>
</dbReference>
<dbReference type="InterPro" id="IPR012724">
    <property type="entry name" value="DnaJ"/>
</dbReference>
<evidence type="ECO:0000256" key="7">
    <source>
        <dbReference type="ARBA" id="ARBA00023016"/>
    </source>
</evidence>
<dbReference type="CDD" id="cd10747">
    <property type="entry name" value="DnaJ_C"/>
    <property type="match status" value="1"/>
</dbReference>
<evidence type="ECO:0000259" key="16">
    <source>
        <dbReference type="PROSITE" id="PS51188"/>
    </source>
</evidence>
<feature type="binding site" evidence="12">
    <location>
        <position position="171"/>
    </location>
    <ligand>
        <name>Zn(2+)</name>
        <dbReference type="ChEBI" id="CHEBI:29105"/>
        <label>2</label>
    </ligand>
</feature>
<evidence type="ECO:0000259" key="15">
    <source>
        <dbReference type="PROSITE" id="PS50076"/>
    </source>
</evidence>
<dbReference type="Gene3D" id="1.10.287.110">
    <property type="entry name" value="DnaJ domain"/>
    <property type="match status" value="1"/>
</dbReference>
<dbReference type="PANTHER" id="PTHR43096">
    <property type="entry name" value="DNAJ HOMOLOG 1, MITOCHONDRIAL-RELATED"/>
    <property type="match status" value="1"/>
</dbReference>
<keyword evidence="8 12" id="KW-0143">Chaperone</keyword>
<feature type="binding site" evidence="12">
    <location>
        <position position="208"/>
    </location>
    <ligand>
        <name>Zn(2+)</name>
        <dbReference type="ChEBI" id="CHEBI:29105"/>
        <label>1</label>
    </ligand>
</feature>
<dbReference type="PRINTS" id="PR00625">
    <property type="entry name" value="JDOMAIN"/>
</dbReference>
<evidence type="ECO:0000256" key="3">
    <source>
        <dbReference type="ARBA" id="ARBA00022723"/>
    </source>
</evidence>
<comment type="similarity">
    <text evidence="10 12">Belongs to the DnaJ family.</text>
</comment>
<evidence type="ECO:0000313" key="17">
    <source>
        <dbReference type="EMBL" id="SHJ45985.1"/>
    </source>
</evidence>
<dbReference type="Pfam" id="PF00684">
    <property type="entry name" value="DnaJ_CXXCXGXG"/>
    <property type="match status" value="1"/>
</dbReference>
<dbReference type="STRING" id="1121331.SAMN02745248_00189"/>
<dbReference type="GO" id="GO:0005524">
    <property type="term" value="F:ATP binding"/>
    <property type="evidence" value="ECO:0007669"/>
    <property type="project" value="InterPro"/>
</dbReference>
<dbReference type="InterPro" id="IPR036869">
    <property type="entry name" value="J_dom_sf"/>
</dbReference>
<proteinExistence type="inferred from homology"/>
<gene>
    <name evidence="12" type="primary">dnaJ</name>
    <name evidence="17" type="ORF">SAMN02745248_00189</name>
</gene>
<dbReference type="InterPro" id="IPR018253">
    <property type="entry name" value="DnaJ_domain_CS"/>
</dbReference>
<dbReference type="NCBIfam" id="TIGR02349">
    <property type="entry name" value="DnaJ_bact"/>
    <property type="match status" value="1"/>
</dbReference>
<dbReference type="GO" id="GO:0006260">
    <property type="term" value="P:DNA replication"/>
    <property type="evidence" value="ECO:0007669"/>
    <property type="project" value="UniProtKB-KW"/>
</dbReference>
<feature type="region of interest" description="Disordered" evidence="14">
    <location>
        <begin position="358"/>
        <end position="384"/>
    </location>
</feature>
<comment type="domain">
    <text evidence="12">The J domain is necessary and sufficient to stimulate DnaK ATPase activity. Zinc center 1 plays an important role in the autonomous, DnaK-independent chaperone activity of DnaJ. Zinc center 2 is essential for interaction with DnaK and for DnaJ activity.</text>
</comment>
<feature type="zinc finger region" description="CR-type" evidence="13">
    <location>
        <begin position="138"/>
        <end position="220"/>
    </location>
</feature>
<dbReference type="GO" id="GO:0008270">
    <property type="term" value="F:zinc ion binding"/>
    <property type="evidence" value="ECO:0007669"/>
    <property type="project" value="UniProtKB-UniRule"/>
</dbReference>
<keyword evidence="2 12" id="KW-0235">DNA replication</keyword>
<feature type="repeat" description="CXXCXGXG motif" evidence="12">
    <location>
        <begin position="194"/>
        <end position="201"/>
    </location>
</feature>
<dbReference type="FunFam" id="1.10.287.110:FF:000034">
    <property type="entry name" value="Chaperone protein DnaJ"/>
    <property type="match status" value="1"/>
</dbReference>
<dbReference type="Proteomes" id="UP000183952">
    <property type="component" value="Unassembled WGS sequence"/>
</dbReference>
<organism evidence="17 18">
    <name type="scientific">Hathewaya proteolytica DSM 3090</name>
    <dbReference type="NCBI Taxonomy" id="1121331"/>
    <lineage>
        <taxon>Bacteria</taxon>
        <taxon>Bacillati</taxon>
        <taxon>Bacillota</taxon>
        <taxon>Clostridia</taxon>
        <taxon>Eubacteriales</taxon>
        <taxon>Clostridiaceae</taxon>
        <taxon>Hathewaya</taxon>
    </lineage>
</organism>
<dbReference type="InterPro" id="IPR036410">
    <property type="entry name" value="HSP_DnaJ_Cys-rich_dom_sf"/>
</dbReference>
<feature type="binding site" evidence="12">
    <location>
        <position position="211"/>
    </location>
    <ligand>
        <name>Zn(2+)</name>
        <dbReference type="ChEBI" id="CHEBI:29105"/>
        <label>1</label>
    </ligand>
</feature>
<feature type="binding site" evidence="12">
    <location>
        <position position="194"/>
    </location>
    <ligand>
        <name>Zn(2+)</name>
        <dbReference type="ChEBI" id="CHEBI:29105"/>
        <label>2</label>
    </ligand>
</feature>
<comment type="function">
    <text evidence="9 12">Participates actively in the response to hyperosmotic and heat shock by preventing the aggregation of stress-denatured proteins and by disaggregating proteins, also in an autonomous, DnaK-independent fashion. Unfolded proteins bind initially to DnaJ; upon interaction with the DnaJ-bound protein, DnaK hydrolyzes its bound ATP, resulting in the formation of a stable complex. GrpE releases ADP from DnaK; ATP binding to DnaK triggers the release of the substrate protein, thus completing the reaction cycle. Several rounds of ATP-dependent interactions between DnaJ, DnaK and GrpE are required for fully efficient folding. Also involved, together with DnaK and GrpE, in the DNA replication of plasmids through activation of initiation proteins.</text>
</comment>
<evidence type="ECO:0000256" key="8">
    <source>
        <dbReference type="ARBA" id="ARBA00023186"/>
    </source>
</evidence>
<evidence type="ECO:0000256" key="6">
    <source>
        <dbReference type="ARBA" id="ARBA00022833"/>
    </source>
</evidence>
<dbReference type="HAMAP" id="MF_01152">
    <property type="entry name" value="DnaJ"/>
    <property type="match status" value="1"/>
</dbReference>
<dbReference type="SMART" id="SM00271">
    <property type="entry name" value="DnaJ"/>
    <property type="match status" value="1"/>
</dbReference>